<sequence length="124" mass="13602">MQNRIKQFPTVHMPSISTRINICVLTRTELFERETRRRIPFLQWANRGERHQLGGIEGKSEKIRPPDHVAEAVGGTIAESGGNFVAARRRETRGECDQPVGTGGGGRLSCGGECGGEGEQEEEA</sequence>
<feature type="region of interest" description="Disordered" evidence="1">
    <location>
        <begin position="89"/>
        <end position="124"/>
    </location>
</feature>
<dbReference type="AlphaFoldDB" id="A0A5A7PDM9"/>
<name>A0A5A7PDM9_STRAF</name>
<evidence type="ECO:0000256" key="1">
    <source>
        <dbReference type="SAM" id="MobiDB-lite"/>
    </source>
</evidence>
<feature type="compositionally biased region" description="Gly residues" evidence="1">
    <location>
        <begin position="101"/>
        <end position="115"/>
    </location>
</feature>
<proteinExistence type="predicted"/>
<dbReference type="Proteomes" id="UP000325081">
    <property type="component" value="Unassembled WGS sequence"/>
</dbReference>
<organism evidence="2 3">
    <name type="scientific">Striga asiatica</name>
    <name type="common">Asiatic witchweed</name>
    <name type="synonym">Buchnera asiatica</name>
    <dbReference type="NCBI Taxonomy" id="4170"/>
    <lineage>
        <taxon>Eukaryota</taxon>
        <taxon>Viridiplantae</taxon>
        <taxon>Streptophyta</taxon>
        <taxon>Embryophyta</taxon>
        <taxon>Tracheophyta</taxon>
        <taxon>Spermatophyta</taxon>
        <taxon>Magnoliopsida</taxon>
        <taxon>eudicotyledons</taxon>
        <taxon>Gunneridae</taxon>
        <taxon>Pentapetalae</taxon>
        <taxon>asterids</taxon>
        <taxon>lamiids</taxon>
        <taxon>Lamiales</taxon>
        <taxon>Orobanchaceae</taxon>
        <taxon>Buchnereae</taxon>
        <taxon>Striga</taxon>
    </lineage>
</organism>
<protein>
    <submittedName>
        <fullName evidence="2">Uncharacterized protein</fullName>
    </submittedName>
</protein>
<comment type="caution">
    <text evidence="2">The sequence shown here is derived from an EMBL/GenBank/DDBJ whole genome shotgun (WGS) entry which is preliminary data.</text>
</comment>
<evidence type="ECO:0000313" key="2">
    <source>
        <dbReference type="EMBL" id="GER31055.1"/>
    </source>
</evidence>
<gene>
    <name evidence="2" type="ORF">STAS_07032</name>
</gene>
<reference evidence="3" key="1">
    <citation type="journal article" date="2019" name="Curr. Biol.">
        <title>Genome Sequence of Striga asiatica Provides Insight into the Evolution of Plant Parasitism.</title>
        <authorList>
            <person name="Yoshida S."/>
            <person name="Kim S."/>
            <person name="Wafula E.K."/>
            <person name="Tanskanen J."/>
            <person name="Kim Y.M."/>
            <person name="Honaas L."/>
            <person name="Yang Z."/>
            <person name="Spallek T."/>
            <person name="Conn C.E."/>
            <person name="Ichihashi Y."/>
            <person name="Cheong K."/>
            <person name="Cui S."/>
            <person name="Der J.P."/>
            <person name="Gundlach H."/>
            <person name="Jiao Y."/>
            <person name="Hori C."/>
            <person name="Ishida J.K."/>
            <person name="Kasahara H."/>
            <person name="Kiba T."/>
            <person name="Kim M.S."/>
            <person name="Koo N."/>
            <person name="Laohavisit A."/>
            <person name="Lee Y.H."/>
            <person name="Lumba S."/>
            <person name="McCourt P."/>
            <person name="Mortimer J.C."/>
            <person name="Mutuku J.M."/>
            <person name="Nomura T."/>
            <person name="Sasaki-Sekimoto Y."/>
            <person name="Seto Y."/>
            <person name="Wang Y."/>
            <person name="Wakatake T."/>
            <person name="Sakakibara H."/>
            <person name="Demura T."/>
            <person name="Yamaguchi S."/>
            <person name="Yoneyama K."/>
            <person name="Manabe R.I."/>
            <person name="Nelson D.C."/>
            <person name="Schulman A.H."/>
            <person name="Timko M.P."/>
            <person name="dePamphilis C.W."/>
            <person name="Choi D."/>
            <person name="Shirasu K."/>
        </authorList>
    </citation>
    <scope>NUCLEOTIDE SEQUENCE [LARGE SCALE GENOMIC DNA]</scope>
    <source>
        <strain evidence="3">cv. UVA1</strain>
    </source>
</reference>
<accession>A0A5A7PDM9</accession>
<dbReference type="EMBL" id="BKCP01004417">
    <property type="protein sequence ID" value="GER31055.1"/>
    <property type="molecule type" value="Genomic_DNA"/>
</dbReference>
<evidence type="ECO:0000313" key="3">
    <source>
        <dbReference type="Proteomes" id="UP000325081"/>
    </source>
</evidence>
<keyword evidence="3" id="KW-1185">Reference proteome</keyword>